<reference evidence="2 3" key="1">
    <citation type="journal article" date="2019" name="Sci. Rep.">
        <title>Orb-weaving spider Araneus ventricosus genome elucidates the spidroin gene catalogue.</title>
        <authorList>
            <person name="Kono N."/>
            <person name="Nakamura H."/>
            <person name="Ohtoshi R."/>
            <person name="Moran D.A.P."/>
            <person name="Shinohara A."/>
            <person name="Yoshida Y."/>
            <person name="Fujiwara M."/>
            <person name="Mori M."/>
            <person name="Tomita M."/>
            <person name="Arakawa K."/>
        </authorList>
    </citation>
    <scope>NUCLEOTIDE SEQUENCE [LARGE SCALE GENOMIC DNA]</scope>
</reference>
<evidence type="ECO:0000313" key="3">
    <source>
        <dbReference type="Proteomes" id="UP000499080"/>
    </source>
</evidence>
<feature type="compositionally biased region" description="Low complexity" evidence="1">
    <location>
        <begin position="29"/>
        <end position="42"/>
    </location>
</feature>
<name>A0A4Y1ZVN5_ARAVE</name>
<accession>A0A4Y1ZVN5</accession>
<keyword evidence="3" id="KW-1185">Reference proteome</keyword>
<organism evidence="2 3">
    <name type="scientific">Araneus ventricosus</name>
    <name type="common">Orbweaver spider</name>
    <name type="synonym">Epeira ventricosa</name>
    <dbReference type="NCBI Taxonomy" id="182803"/>
    <lineage>
        <taxon>Eukaryota</taxon>
        <taxon>Metazoa</taxon>
        <taxon>Ecdysozoa</taxon>
        <taxon>Arthropoda</taxon>
        <taxon>Chelicerata</taxon>
        <taxon>Arachnida</taxon>
        <taxon>Araneae</taxon>
        <taxon>Araneomorphae</taxon>
        <taxon>Entelegynae</taxon>
        <taxon>Araneoidea</taxon>
        <taxon>Araneidae</taxon>
        <taxon>Araneus</taxon>
    </lineage>
</organism>
<dbReference type="Proteomes" id="UP000499080">
    <property type="component" value="Unassembled WGS sequence"/>
</dbReference>
<comment type="caution">
    <text evidence="2">The sequence shown here is derived from an EMBL/GenBank/DDBJ whole genome shotgun (WGS) entry which is preliminary data.</text>
</comment>
<dbReference type="EMBL" id="BGPR01078369">
    <property type="protein sequence ID" value="GBL70132.1"/>
    <property type="molecule type" value="Genomic_DNA"/>
</dbReference>
<feature type="non-terminal residue" evidence="2">
    <location>
        <position position="50"/>
    </location>
</feature>
<gene>
    <name evidence="2" type="ORF">AVEN_30882_1</name>
</gene>
<protein>
    <submittedName>
        <fullName evidence="2">Uncharacterized protein</fullName>
    </submittedName>
</protein>
<evidence type="ECO:0000256" key="1">
    <source>
        <dbReference type="SAM" id="MobiDB-lite"/>
    </source>
</evidence>
<feature type="region of interest" description="Disordered" evidence="1">
    <location>
        <begin position="1"/>
        <end position="50"/>
    </location>
</feature>
<evidence type="ECO:0000313" key="2">
    <source>
        <dbReference type="EMBL" id="GBL70132.1"/>
    </source>
</evidence>
<sequence>MFTTRLIHGDPNGRSVFRPEPPAPKANPTCQAAADAQRDTTTGAFIKTLD</sequence>
<dbReference type="AlphaFoldDB" id="A0A4Y1ZVN5"/>
<proteinExistence type="predicted"/>